<feature type="transmembrane region" description="Helical" evidence="7">
    <location>
        <begin position="106"/>
        <end position="125"/>
    </location>
</feature>
<comment type="subcellular location">
    <subcellularLocation>
        <location evidence="1 7">Cell membrane</location>
        <topology evidence="1 7">Multi-pass membrane protein</topology>
    </subcellularLocation>
</comment>
<feature type="transmembrane region" description="Helical" evidence="7">
    <location>
        <begin position="137"/>
        <end position="157"/>
    </location>
</feature>
<dbReference type="STRING" id="403935.SAMN05216481_101884"/>
<dbReference type="GO" id="GO:0005886">
    <property type="term" value="C:plasma membrane"/>
    <property type="evidence" value="ECO:0007669"/>
    <property type="project" value="UniProtKB-SubCell"/>
</dbReference>
<keyword evidence="5 7" id="KW-1133">Transmembrane helix</keyword>
<proteinExistence type="inferred from homology"/>
<dbReference type="InterPro" id="IPR000515">
    <property type="entry name" value="MetI-like"/>
</dbReference>
<feature type="transmembrane region" description="Helical" evidence="7">
    <location>
        <begin position="294"/>
        <end position="314"/>
    </location>
</feature>
<evidence type="ECO:0000313" key="11">
    <source>
        <dbReference type="Proteomes" id="UP000199055"/>
    </source>
</evidence>
<dbReference type="GO" id="GO:0055085">
    <property type="term" value="P:transmembrane transport"/>
    <property type="evidence" value="ECO:0007669"/>
    <property type="project" value="InterPro"/>
</dbReference>
<dbReference type="PROSITE" id="PS50928">
    <property type="entry name" value="ABC_TM1"/>
    <property type="match status" value="1"/>
</dbReference>
<feature type="transmembrane region" description="Helical" evidence="7">
    <location>
        <begin position="187"/>
        <end position="209"/>
    </location>
</feature>
<evidence type="ECO:0000256" key="1">
    <source>
        <dbReference type="ARBA" id="ARBA00004651"/>
    </source>
</evidence>
<dbReference type="PANTHER" id="PTHR43005">
    <property type="entry name" value="BLR7065 PROTEIN"/>
    <property type="match status" value="1"/>
</dbReference>
<feature type="transmembrane region" description="Helical" evidence="7">
    <location>
        <begin position="262"/>
        <end position="282"/>
    </location>
</feature>
<dbReference type="CDD" id="cd06261">
    <property type="entry name" value="TM_PBP2"/>
    <property type="match status" value="1"/>
</dbReference>
<dbReference type="PANTHER" id="PTHR43005:SF2">
    <property type="entry name" value="INTEGRAL MEMBRANE SUGAR TRANSPORT PROTEIN"/>
    <property type="match status" value="1"/>
</dbReference>
<evidence type="ECO:0000256" key="2">
    <source>
        <dbReference type="ARBA" id="ARBA00022448"/>
    </source>
</evidence>
<dbReference type="SUPFAM" id="SSF161098">
    <property type="entry name" value="MetI-like"/>
    <property type="match status" value="1"/>
</dbReference>
<dbReference type="InterPro" id="IPR035906">
    <property type="entry name" value="MetI-like_sf"/>
</dbReference>
<evidence type="ECO:0000259" key="9">
    <source>
        <dbReference type="PROSITE" id="PS50928"/>
    </source>
</evidence>
<dbReference type="AlphaFoldDB" id="A0A1H9A5E5"/>
<dbReference type="Proteomes" id="UP000199055">
    <property type="component" value="Unassembled WGS sequence"/>
</dbReference>
<dbReference type="Gene3D" id="1.10.3720.10">
    <property type="entry name" value="MetI-like"/>
    <property type="match status" value="1"/>
</dbReference>
<sequence length="324" mass="35174">MALTAVPKKRALPGRPGKPGEPGKSGKGGKPGLTGKRGLPYVLIAPAGLLMLGFIAYPMLSVLYYSLQHYNVTKPWRNGFAGLDNFREIFFEDPLFWQTLAFSAKWVVAEVGLQLLFGLALALIVNQTFVGRGIARALVFSPWAVSGVLTTTIWILLYNPSTGLSRYLADAGIGEYGTSVLSDTGTVFWAAVLAELWRGVPFFAILILADLQSISKDLYEAASVDGASRFRQFWHITLPHLKDAIILSTLLRAVWEFNNVDLLYTLTGGGPAGVTTTLPLYVANTGIDGHDFGYASALTTVAFVILLFCSILYLRLSKFGGDDK</sequence>
<dbReference type="RefSeq" id="WP_245769823.1">
    <property type="nucleotide sequence ID" value="NZ_FOET01000001.1"/>
</dbReference>
<gene>
    <name evidence="10" type="ORF">SAMN05216481_101884</name>
</gene>
<evidence type="ECO:0000256" key="8">
    <source>
        <dbReference type="SAM" id="MobiDB-lite"/>
    </source>
</evidence>
<accession>A0A1H9A5E5</accession>
<name>A0A1H9A5E5_9ACTN</name>
<keyword evidence="11" id="KW-1185">Reference proteome</keyword>
<evidence type="ECO:0000256" key="6">
    <source>
        <dbReference type="ARBA" id="ARBA00023136"/>
    </source>
</evidence>
<organism evidence="10 11">
    <name type="scientific">Streptomyces radiopugnans</name>
    <dbReference type="NCBI Taxonomy" id="403935"/>
    <lineage>
        <taxon>Bacteria</taxon>
        <taxon>Bacillati</taxon>
        <taxon>Actinomycetota</taxon>
        <taxon>Actinomycetes</taxon>
        <taxon>Kitasatosporales</taxon>
        <taxon>Streptomycetaceae</taxon>
        <taxon>Streptomyces</taxon>
    </lineage>
</organism>
<dbReference type="EMBL" id="FOET01000001">
    <property type="protein sequence ID" value="SEP71713.1"/>
    <property type="molecule type" value="Genomic_DNA"/>
</dbReference>
<feature type="transmembrane region" description="Helical" evidence="7">
    <location>
        <begin position="41"/>
        <end position="67"/>
    </location>
</feature>
<evidence type="ECO:0000256" key="5">
    <source>
        <dbReference type="ARBA" id="ARBA00022989"/>
    </source>
</evidence>
<keyword evidence="2 7" id="KW-0813">Transport</keyword>
<keyword evidence="3" id="KW-1003">Cell membrane</keyword>
<keyword evidence="6 7" id="KW-0472">Membrane</keyword>
<evidence type="ECO:0000256" key="7">
    <source>
        <dbReference type="RuleBase" id="RU363032"/>
    </source>
</evidence>
<protein>
    <submittedName>
        <fullName evidence="10">Multiple sugar transport system permease protein</fullName>
    </submittedName>
</protein>
<feature type="region of interest" description="Disordered" evidence="8">
    <location>
        <begin position="1"/>
        <end position="32"/>
    </location>
</feature>
<keyword evidence="4 7" id="KW-0812">Transmembrane</keyword>
<evidence type="ECO:0000256" key="3">
    <source>
        <dbReference type="ARBA" id="ARBA00022475"/>
    </source>
</evidence>
<evidence type="ECO:0000256" key="4">
    <source>
        <dbReference type="ARBA" id="ARBA00022692"/>
    </source>
</evidence>
<keyword evidence="10" id="KW-0762">Sugar transport</keyword>
<reference evidence="10 11" key="1">
    <citation type="submission" date="2016-10" db="EMBL/GenBank/DDBJ databases">
        <authorList>
            <person name="de Groot N.N."/>
        </authorList>
    </citation>
    <scope>NUCLEOTIDE SEQUENCE [LARGE SCALE GENOMIC DNA]</scope>
    <source>
        <strain evidence="10 11">CGMCC 4.3519</strain>
    </source>
</reference>
<comment type="similarity">
    <text evidence="7">Belongs to the binding-protein-dependent transport system permease family.</text>
</comment>
<feature type="domain" description="ABC transmembrane type-1" evidence="9">
    <location>
        <begin position="100"/>
        <end position="313"/>
    </location>
</feature>
<feature type="compositionally biased region" description="Gly residues" evidence="8">
    <location>
        <begin position="23"/>
        <end position="32"/>
    </location>
</feature>
<evidence type="ECO:0000313" key="10">
    <source>
        <dbReference type="EMBL" id="SEP71713.1"/>
    </source>
</evidence>
<dbReference type="Pfam" id="PF00528">
    <property type="entry name" value="BPD_transp_1"/>
    <property type="match status" value="1"/>
</dbReference>